<evidence type="ECO:0000313" key="7">
    <source>
        <dbReference type="EMBL" id="MEJ2905818.1"/>
    </source>
</evidence>
<dbReference type="InterPro" id="IPR013324">
    <property type="entry name" value="RNA_pol_sigma_r3/r4-like"/>
</dbReference>
<dbReference type="Proteomes" id="UP001378956">
    <property type="component" value="Unassembled WGS sequence"/>
</dbReference>
<feature type="domain" description="RNA polymerase sigma-70 region 2" evidence="5">
    <location>
        <begin position="26"/>
        <end position="90"/>
    </location>
</feature>
<evidence type="ECO:0000259" key="6">
    <source>
        <dbReference type="Pfam" id="PF08281"/>
    </source>
</evidence>
<keyword evidence="4" id="KW-0804">Transcription</keyword>
<evidence type="ECO:0000259" key="5">
    <source>
        <dbReference type="Pfam" id="PF04542"/>
    </source>
</evidence>
<gene>
    <name evidence="7" type="ORF">WAE58_25455</name>
</gene>
<evidence type="ECO:0000256" key="1">
    <source>
        <dbReference type="ARBA" id="ARBA00010641"/>
    </source>
</evidence>
<dbReference type="PANTHER" id="PTHR43133">
    <property type="entry name" value="RNA POLYMERASE ECF-TYPE SIGMA FACTO"/>
    <property type="match status" value="1"/>
</dbReference>
<dbReference type="SUPFAM" id="SSF88946">
    <property type="entry name" value="Sigma2 domain of RNA polymerase sigma factors"/>
    <property type="match status" value="1"/>
</dbReference>
<dbReference type="InterPro" id="IPR013325">
    <property type="entry name" value="RNA_pol_sigma_r2"/>
</dbReference>
<proteinExistence type="inferred from homology"/>
<evidence type="ECO:0000313" key="8">
    <source>
        <dbReference type="Proteomes" id="UP001378956"/>
    </source>
</evidence>
<dbReference type="RefSeq" id="WP_337718222.1">
    <property type="nucleotide sequence ID" value="NZ_JBBEUB010000016.1"/>
</dbReference>
<accession>A0ABU8NU85</accession>
<sequence>MIVEHNNDASLLLEMKFGNQQAFETLYNKYKGLLYVHAYRKLKDREQVKDIIHEIFLSLWEKKTTLDIKGELSSYLFKAVRYKIIDTIDRSSTAEQYISHFQSFIESYPSQTDHRVREKILTSIIDKEIANLPTRMREVFELSRKENLTHAEIAERLNISEQSVRSHVKNALRILRVRLSTYLPFLLLLFNK</sequence>
<comment type="caution">
    <text evidence="7">The sequence shown here is derived from an EMBL/GenBank/DDBJ whole genome shotgun (WGS) entry which is preliminary data.</text>
</comment>
<dbReference type="InterPro" id="IPR014327">
    <property type="entry name" value="RNA_pol_sigma70_bacteroid"/>
</dbReference>
<dbReference type="Gene3D" id="1.10.1740.10">
    <property type="match status" value="1"/>
</dbReference>
<dbReference type="NCBIfam" id="TIGR02985">
    <property type="entry name" value="Sig70_bacteroi1"/>
    <property type="match status" value="1"/>
</dbReference>
<comment type="similarity">
    <text evidence="1">Belongs to the sigma-70 factor family. ECF subfamily.</text>
</comment>
<dbReference type="Pfam" id="PF04542">
    <property type="entry name" value="Sigma70_r2"/>
    <property type="match status" value="1"/>
</dbReference>
<dbReference type="Gene3D" id="1.10.10.10">
    <property type="entry name" value="Winged helix-like DNA-binding domain superfamily/Winged helix DNA-binding domain"/>
    <property type="match status" value="1"/>
</dbReference>
<dbReference type="SUPFAM" id="SSF88659">
    <property type="entry name" value="Sigma3 and sigma4 domains of RNA polymerase sigma factors"/>
    <property type="match status" value="1"/>
</dbReference>
<feature type="domain" description="RNA polymerase sigma factor 70 region 4 type 2" evidence="6">
    <location>
        <begin position="125"/>
        <end position="173"/>
    </location>
</feature>
<dbReference type="Pfam" id="PF08281">
    <property type="entry name" value="Sigma70_r4_2"/>
    <property type="match status" value="1"/>
</dbReference>
<evidence type="ECO:0000256" key="2">
    <source>
        <dbReference type="ARBA" id="ARBA00023015"/>
    </source>
</evidence>
<keyword evidence="2" id="KW-0805">Transcription regulation</keyword>
<dbReference type="InterPro" id="IPR013249">
    <property type="entry name" value="RNA_pol_sigma70_r4_t2"/>
</dbReference>
<protein>
    <submittedName>
        <fullName evidence="7">RNA polymerase sigma-70 factor</fullName>
    </submittedName>
</protein>
<dbReference type="InterPro" id="IPR014284">
    <property type="entry name" value="RNA_pol_sigma-70_dom"/>
</dbReference>
<dbReference type="NCBIfam" id="TIGR02937">
    <property type="entry name" value="sigma70-ECF"/>
    <property type="match status" value="1"/>
</dbReference>
<organism evidence="7 8">
    <name type="scientific">Pedobacter panaciterrae</name>
    <dbReference type="NCBI Taxonomy" id="363849"/>
    <lineage>
        <taxon>Bacteria</taxon>
        <taxon>Pseudomonadati</taxon>
        <taxon>Bacteroidota</taxon>
        <taxon>Sphingobacteriia</taxon>
        <taxon>Sphingobacteriales</taxon>
        <taxon>Sphingobacteriaceae</taxon>
        <taxon>Pedobacter</taxon>
    </lineage>
</organism>
<name>A0ABU8NU85_9SPHI</name>
<dbReference type="InterPro" id="IPR039425">
    <property type="entry name" value="RNA_pol_sigma-70-like"/>
</dbReference>
<dbReference type="InterPro" id="IPR036388">
    <property type="entry name" value="WH-like_DNA-bd_sf"/>
</dbReference>
<dbReference type="CDD" id="cd06171">
    <property type="entry name" value="Sigma70_r4"/>
    <property type="match status" value="1"/>
</dbReference>
<dbReference type="PANTHER" id="PTHR43133:SF46">
    <property type="entry name" value="RNA POLYMERASE SIGMA-70 FACTOR ECF SUBFAMILY"/>
    <property type="match status" value="1"/>
</dbReference>
<dbReference type="InterPro" id="IPR007627">
    <property type="entry name" value="RNA_pol_sigma70_r2"/>
</dbReference>
<evidence type="ECO:0000256" key="4">
    <source>
        <dbReference type="ARBA" id="ARBA00023163"/>
    </source>
</evidence>
<keyword evidence="3" id="KW-0731">Sigma factor</keyword>
<evidence type="ECO:0000256" key="3">
    <source>
        <dbReference type="ARBA" id="ARBA00023082"/>
    </source>
</evidence>
<reference evidence="7 8" key="1">
    <citation type="submission" date="2024-03" db="EMBL/GenBank/DDBJ databases">
        <title>Sequence of Lycoming College Course Isolates.</title>
        <authorList>
            <person name="Plotts O."/>
            <person name="Newman J."/>
        </authorList>
    </citation>
    <scope>NUCLEOTIDE SEQUENCE [LARGE SCALE GENOMIC DNA]</scope>
    <source>
        <strain evidence="7 8">CJB-3</strain>
    </source>
</reference>
<keyword evidence="8" id="KW-1185">Reference proteome</keyword>
<dbReference type="EMBL" id="JBBEUB010000016">
    <property type="protein sequence ID" value="MEJ2905818.1"/>
    <property type="molecule type" value="Genomic_DNA"/>
</dbReference>